<keyword evidence="7 21" id="KW-0732">Signal</keyword>
<comment type="caution">
    <text evidence="23">The sequence shown here is derived from an EMBL/GenBank/DDBJ whole genome shotgun (WGS) entry which is preliminary data.</text>
</comment>
<keyword evidence="17" id="KW-1071">Ligand-gated ion channel</keyword>
<sequence>MMRGNNFVLILLFFFRMQVREAQNTDVKVGIVTDVGRENSDITLLCISMSLSDFYSSHPETRTRLITTIEVKAILGPWTWMQAQFMIEMGQKSQVPTVSYSATSPFLASIRSQYFFGATYDDSSQVHAIKAIIELFMWREVAPAYVDNTFGEGILPSLTNALQEINVRIPYRTVIYPNATDDEISVELLRMMNLPTRVFVVHIAKLLGSRFFAKAKEIGMMKQGYVWILTNSIADDLSIMNETEIETMEGVLGVKTYFPRSEELETFKSRWKKRFPNSDLSVYGLCAYDATTALALAIEEAGTSNLTFVKTDAMRDMSELQGLGVSQYGPKLVQALSRVRFKALAGDFQFINGQLHPSVFEIVNVDGRGGRTIGFWKKEHGLLKNLEQKPATTTTSSTWQDRLRPIIWPGDTMSVPKGWEIPTNGKRLRIGVPTNNGFKQFVKATRDPITNSTIFSGFCIDYFEAVIQAMSYDVSYDFIPFEDVNYDTAIYQVYLGLEYDAMVADTTMSANRSMYVDFSLPYTPSGIGVVVPVEESVKRSSIIFLTPLTLELWVISLLSFFIIGLVVWVLEHRVNPDFDGSVKYQISTIFWFSFSIIAFAPRERVLSFWARLVVIIWYFLVLVLTQSYTATFMEVPYVKLFLGQYCNKYKMVETPFKFNGLGFVFPIGSPLVADVSRAILQVQESNKVTQLKNAWFKKIDESCPDPFTNPDPHSSVSFRQLGIDSLWVLFLAAAIVCAIALGNFVFRFLKENPNQRNLRELWERFLQPDRNSYINERLPLRFTRVNGINKAGKKITLMGQDGVNWMVLLTNENERGRMRLGRGWKGFCEAHGVKIGDSFVLELMREKDSS</sequence>
<feature type="non-terminal residue" evidence="23">
    <location>
        <position position="850"/>
    </location>
</feature>
<dbReference type="EMBL" id="JAGKQM010000013">
    <property type="protein sequence ID" value="KAH0894809.1"/>
    <property type="molecule type" value="Genomic_DNA"/>
</dbReference>
<evidence type="ECO:0000256" key="13">
    <source>
        <dbReference type="ARBA" id="ARBA00023163"/>
    </source>
</evidence>
<keyword evidence="8 20" id="KW-1133">Transmembrane helix</keyword>
<dbReference type="Gene3D" id="1.10.287.70">
    <property type="match status" value="1"/>
</dbReference>
<dbReference type="PROSITE" id="PS50863">
    <property type="entry name" value="B3"/>
    <property type="match status" value="1"/>
</dbReference>
<dbReference type="Pfam" id="PF00060">
    <property type="entry name" value="Lig_chan"/>
    <property type="match status" value="1"/>
</dbReference>
<evidence type="ECO:0000256" key="8">
    <source>
        <dbReference type="ARBA" id="ARBA00022989"/>
    </source>
</evidence>
<evidence type="ECO:0000259" key="22">
    <source>
        <dbReference type="PROSITE" id="PS50863"/>
    </source>
</evidence>
<organism evidence="23 24">
    <name type="scientific">Brassica napus</name>
    <name type="common">Rape</name>
    <dbReference type="NCBI Taxonomy" id="3708"/>
    <lineage>
        <taxon>Eukaryota</taxon>
        <taxon>Viridiplantae</taxon>
        <taxon>Streptophyta</taxon>
        <taxon>Embryophyta</taxon>
        <taxon>Tracheophyta</taxon>
        <taxon>Spermatophyta</taxon>
        <taxon>Magnoliopsida</taxon>
        <taxon>eudicotyledons</taxon>
        <taxon>Gunneridae</taxon>
        <taxon>Pentapetalae</taxon>
        <taxon>rosids</taxon>
        <taxon>malvids</taxon>
        <taxon>Brassicales</taxon>
        <taxon>Brassicaceae</taxon>
        <taxon>Brassiceae</taxon>
        <taxon>Brassica</taxon>
    </lineage>
</organism>
<dbReference type="SUPFAM" id="SSF101936">
    <property type="entry name" value="DNA-binding pseudobarrel domain"/>
    <property type="match status" value="1"/>
</dbReference>
<evidence type="ECO:0000256" key="7">
    <source>
        <dbReference type="ARBA" id="ARBA00022729"/>
    </source>
</evidence>
<dbReference type="Gene3D" id="3.40.50.2300">
    <property type="match status" value="2"/>
</dbReference>
<keyword evidence="5" id="KW-0813">Transport</keyword>
<dbReference type="PANTHER" id="PTHR34836:SF1">
    <property type="entry name" value="OS09G0428600 PROTEIN"/>
    <property type="match status" value="1"/>
</dbReference>
<dbReference type="CDD" id="cd10017">
    <property type="entry name" value="B3_DNA"/>
    <property type="match status" value="1"/>
</dbReference>
<evidence type="ECO:0000256" key="12">
    <source>
        <dbReference type="ARBA" id="ARBA00023136"/>
    </source>
</evidence>
<dbReference type="InterPro" id="IPR001320">
    <property type="entry name" value="Iontro_rcpt_C"/>
</dbReference>
<dbReference type="Gene3D" id="2.40.330.10">
    <property type="entry name" value="DNA-binding pseudobarrel domain"/>
    <property type="match status" value="1"/>
</dbReference>
<keyword evidence="9" id="KW-0805">Transcription regulation</keyword>
<evidence type="ECO:0000313" key="24">
    <source>
        <dbReference type="Proteomes" id="UP000824890"/>
    </source>
</evidence>
<evidence type="ECO:0000256" key="6">
    <source>
        <dbReference type="ARBA" id="ARBA00022692"/>
    </source>
</evidence>
<evidence type="ECO:0000313" key="23">
    <source>
        <dbReference type="EMBL" id="KAH0894809.1"/>
    </source>
</evidence>
<dbReference type="InterPro" id="IPR015683">
    <property type="entry name" value="Ionotropic_Glu_rcpt"/>
</dbReference>
<dbReference type="PANTHER" id="PTHR34836">
    <property type="entry name" value="OS06G0188250 PROTEIN"/>
    <property type="match status" value="1"/>
</dbReference>
<keyword evidence="12 20" id="KW-0472">Membrane</keyword>
<feature type="transmembrane region" description="Helical" evidence="20">
    <location>
        <begin position="608"/>
        <end position="628"/>
    </location>
</feature>
<dbReference type="SUPFAM" id="SSF53822">
    <property type="entry name" value="Periplasmic binding protein-like I"/>
    <property type="match status" value="1"/>
</dbReference>
<dbReference type="InterPro" id="IPR028082">
    <property type="entry name" value="Peripla_BP_I"/>
</dbReference>
<dbReference type="PIRSF" id="PIRSF037090">
    <property type="entry name" value="Iontro_Glu-like_rcpt_pln"/>
    <property type="match status" value="1"/>
</dbReference>
<comment type="subcellular location">
    <subcellularLocation>
        <location evidence="2">Membrane</location>
        <topology evidence="2">Multi-pass membrane protein</topology>
    </subcellularLocation>
    <subcellularLocation>
        <location evidence="1">Nucleus</location>
    </subcellularLocation>
</comment>
<dbReference type="Proteomes" id="UP000824890">
    <property type="component" value="Unassembled WGS sequence"/>
</dbReference>
<feature type="chain" id="PRO_5045238737" description="TF-B3 domain-containing protein" evidence="21">
    <location>
        <begin position="23"/>
        <end position="850"/>
    </location>
</feature>
<keyword evidence="24" id="KW-1185">Reference proteome</keyword>
<comment type="similarity">
    <text evidence="3">Belongs to the glutamate-gated ion channel (TC 1.A.10.1) family.</text>
</comment>
<comment type="subunit">
    <text evidence="4">May form heteromers.</text>
</comment>
<evidence type="ECO:0000256" key="19">
    <source>
        <dbReference type="ARBA" id="ARBA00049638"/>
    </source>
</evidence>
<evidence type="ECO:0000256" key="14">
    <source>
        <dbReference type="ARBA" id="ARBA00023170"/>
    </source>
</evidence>
<gene>
    <name evidence="23" type="ORF">HID58_057238</name>
</gene>
<proteinExistence type="inferred from homology"/>
<dbReference type="InterPro" id="IPR044440">
    <property type="entry name" value="GABAb_receptor_plant_PBP1"/>
</dbReference>
<evidence type="ECO:0000256" key="2">
    <source>
        <dbReference type="ARBA" id="ARBA00004141"/>
    </source>
</evidence>
<evidence type="ECO:0000256" key="10">
    <source>
        <dbReference type="ARBA" id="ARBA00023065"/>
    </source>
</evidence>
<dbReference type="SMART" id="SM00079">
    <property type="entry name" value="PBPe"/>
    <property type="match status" value="1"/>
</dbReference>
<dbReference type="InterPro" id="IPR017103">
    <property type="entry name" value="Iontropic_Glu_rcpt_pln"/>
</dbReference>
<evidence type="ECO:0000256" key="11">
    <source>
        <dbReference type="ARBA" id="ARBA00023125"/>
    </source>
</evidence>
<evidence type="ECO:0000256" key="5">
    <source>
        <dbReference type="ARBA" id="ARBA00022448"/>
    </source>
</evidence>
<evidence type="ECO:0000256" key="17">
    <source>
        <dbReference type="ARBA" id="ARBA00023286"/>
    </source>
</evidence>
<dbReference type="CDD" id="cd19990">
    <property type="entry name" value="PBP1_GABAb_receptor_plant"/>
    <property type="match status" value="1"/>
</dbReference>
<dbReference type="InterPro" id="IPR003340">
    <property type="entry name" value="B3_DNA-bd"/>
</dbReference>
<evidence type="ECO:0000256" key="18">
    <source>
        <dbReference type="ARBA" id="ARBA00023303"/>
    </source>
</evidence>
<dbReference type="Gene3D" id="3.40.190.10">
    <property type="entry name" value="Periplasmic binding protein-like II"/>
    <property type="match status" value="2"/>
</dbReference>
<keyword evidence="18" id="KW-0407">Ion channel</keyword>
<dbReference type="CDD" id="cd13686">
    <property type="entry name" value="GluR_Plant"/>
    <property type="match status" value="1"/>
</dbReference>
<keyword evidence="10" id="KW-0406">Ion transport</keyword>
<dbReference type="InterPro" id="IPR001828">
    <property type="entry name" value="ANF_lig-bd_rcpt"/>
</dbReference>
<dbReference type="Pfam" id="PF02362">
    <property type="entry name" value="B3"/>
    <property type="match status" value="1"/>
</dbReference>
<evidence type="ECO:0000256" key="21">
    <source>
        <dbReference type="SAM" id="SignalP"/>
    </source>
</evidence>
<dbReference type="SMART" id="SM01019">
    <property type="entry name" value="B3"/>
    <property type="match status" value="1"/>
</dbReference>
<keyword evidence="6 20" id="KW-0812">Transmembrane</keyword>
<dbReference type="InterPro" id="IPR015300">
    <property type="entry name" value="DNA-bd_pseudobarrel_sf"/>
</dbReference>
<evidence type="ECO:0000256" key="16">
    <source>
        <dbReference type="ARBA" id="ARBA00023242"/>
    </source>
</evidence>
<feature type="transmembrane region" description="Helical" evidence="20">
    <location>
        <begin position="726"/>
        <end position="749"/>
    </location>
</feature>
<evidence type="ECO:0000256" key="4">
    <source>
        <dbReference type="ARBA" id="ARBA00011095"/>
    </source>
</evidence>
<dbReference type="SUPFAM" id="SSF53850">
    <property type="entry name" value="Periplasmic binding protein-like II"/>
    <property type="match status" value="1"/>
</dbReference>
<feature type="signal peptide" evidence="21">
    <location>
        <begin position="1"/>
        <end position="22"/>
    </location>
</feature>
<feature type="domain" description="TF-B3" evidence="22">
    <location>
        <begin position="761"/>
        <end position="850"/>
    </location>
</feature>
<protein>
    <recommendedName>
        <fullName evidence="22">TF-B3 domain-containing protein</fullName>
    </recommendedName>
</protein>
<evidence type="ECO:0000256" key="15">
    <source>
        <dbReference type="ARBA" id="ARBA00023180"/>
    </source>
</evidence>
<keyword evidence="16" id="KW-0539">Nucleus</keyword>
<keyword evidence="13" id="KW-0804">Transcription</keyword>
<evidence type="ECO:0000256" key="1">
    <source>
        <dbReference type="ARBA" id="ARBA00004123"/>
    </source>
</evidence>
<evidence type="ECO:0000256" key="3">
    <source>
        <dbReference type="ARBA" id="ARBA00008685"/>
    </source>
</evidence>
<reference evidence="23 24" key="1">
    <citation type="submission" date="2021-05" db="EMBL/GenBank/DDBJ databases">
        <title>Genome Assembly of Synthetic Allotetraploid Brassica napus Reveals Homoeologous Exchanges between Subgenomes.</title>
        <authorList>
            <person name="Davis J.T."/>
        </authorList>
    </citation>
    <scope>NUCLEOTIDE SEQUENCE [LARGE SCALE GENOMIC DNA]</scope>
    <source>
        <strain evidence="24">cv. Da-Ae</strain>
        <tissue evidence="23">Seedling</tissue>
    </source>
</reference>
<dbReference type="Pfam" id="PF01094">
    <property type="entry name" value="ANF_receptor"/>
    <property type="match status" value="1"/>
</dbReference>
<keyword evidence="11" id="KW-0238">DNA-binding</keyword>
<comment type="function">
    <text evidence="19">Glutamate-gated receptor that probably acts as a non-selective cation channel. May be involved in light-signal transduction and calcium homeostasis via the regulation of calcium influx into cells.</text>
</comment>
<evidence type="ECO:0000256" key="20">
    <source>
        <dbReference type="SAM" id="Phobius"/>
    </source>
</evidence>
<accession>A0ABQ8AQJ6</accession>
<feature type="transmembrane region" description="Helical" evidence="20">
    <location>
        <begin position="548"/>
        <end position="570"/>
    </location>
</feature>
<keyword evidence="14" id="KW-0675">Receptor</keyword>
<evidence type="ECO:0000256" key="9">
    <source>
        <dbReference type="ARBA" id="ARBA00023015"/>
    </source>
</evidence>
<keyword evidence="15" id="KW-0325">Glycoprotein</keyword>
<name>A0ABQ8AQJ6_BRANA</name>